<dbReference type="AlphaFoldDB" id="A0A6J8D8J4"/>
<accession>A0A6J8D8J4</accession>
<dbReference type="Proteomes" id="UP000507470">
    <property type="component" value="Unassembled WGS sequence"/>
</dbReference>
<dbReference type="EMBL" id="CACVKT020006919">
    <property type="protein sequence ID" value="CAC5404229.1"/>
    <property type="molecule type" value="Genomic_DNA"/>
</dbReference>
<reference evidence="2 3" key="1">
    <citation type="submission" date="2020-06" db="EMBL/GenBank/DDBJ databases">
        <authorList>
            <person name="Li R."/>
            <person name="Bekaert M."/>
        </authorList>
    </citation>
    <scope>NUCLEOTIDE SEQUENCE [LARGE SCALE GENOMIC DNA]</scope>
    <source>
        <strain evidence="3">wild</strain>
    </source>
</reference>
<feature type="compositionally biased region" description="Polar residues" evidence="1">
    <location>
        <begin position="27"/>
        <end position="42"/>
    </location>
</feature>
<organism evidence="2 3">
    <name type="scientific">Mytilus coruscus</name>
    <name type="common">Sea mussel</name>
    <dbReference type="NCBI Taxonomy" id="42192"/>
    <lineage>
        <taxon>Eukaryota</taxon>
        <taxon>Metazoa</taxon>
        <taxon>Spiralia</taxon>
        <taxon>Lophotrochozoa</taxon>
        <taxon>Mollusca</taxon>
        <taxon>Bivalvia</taxon>
        <taxon>Autobranchia</taxon>
        <taxon>Pteriomorphia</taxon>
        <taxon>Mytilida</taxon>
        <taxon>Mytiloidea</taxon>
        <taxon>Mytilidae</taxon>
        <taxon>Mytilinae</taxon>
        <taxon>Mytilus</taxon>
    </lineage>
</organism>
<proteinExistence type="predicted"/>
<evidence type="ECO:0000313" key="2">
    <source>
        <dbReference type="EMBL" id="CAC5404229.1"/>
    </source>
</evidence>
<evidence type="ECO:0000313" key="3">
    <source>
        <dbReference type="Proteomes" id="UP000507470"/>
    </source>
</evidence>
<dbReference type="OrthoDB" id="10235650at2759"/>
<gene>
    <name evidence="2" type="ORF">MCOR_38039</name>
</gene>
<keyword evidence="3" id="KW-1185">Reference proteome</keyword>
<feature type="region of interest" description="Disordered" evidence="1">
    <location>
        <begin position="1"/>
        <end position="50"/>
    </location>
</feature>
<name>A0A6J8D8J4_MYTCO</name>
<evidence type="ECO:0000256" key="1">
    <source>
        <dbReference type="SAM" id="MobiDB-lite"/>
    </source>
</evidence>
<protein>
    <submittedName>
        <fullName evidence="2">Uncharacterized protein</fullName>
    </submittedName>
</protein>
<feature type="compositionally biased region" description="Polar residues" evidence="1">
    <location>
        <begin position="10"/>
        <end position="19"/>
    </location>
</feature>
<sequence length="214" mass="24224">MTTPDRRNTKVGNGTNNVSPYPLLPIDSNTSSHPVPQSNNISKAKKPPTFDGNTGWQDYLEQFEMIAAVNNWDDHTKEYEEPKRIDYCICFGVEYEPFALDQKRFNNPKQGLRKINETEESDDELVTRLSKISNQIGTLSFNTHNSDKAITCFCCGKTHVALCEAVEVNFDSAHTDINKLMNVTSFDESNEIPSHLTDLKERSSELLSEDQISQ</sequence>